<name>A0ABX6TMU2_9SPHI</name>
<evidence type="ECO:0000313" key="2">
    <source>
        <dbReference type="Proteomes" id="UP000516439"/>
    </source>
</evidence>
<gene>
    <name evidence="1" type="ORF">H9N25_10390</name>
</gene>
<accession>A0ABX6TMU2</accession>
<dbReference type="EMBL" id="CP061171">
    <property type="protein sequence ID" value="QNR86753.1"/>
    <property type="molecule type" value="Genomic_DNA"/>
</dbReference>
<proteinExistence type="predicted"/>
<evidence type="ECO:0008006" key="3">
    <source>
        <dbReference type="Google" id="ProtNLM"/>
    </source>
</evidence>
<keyword evidence="2" id="KW-1185">Reference proteome</keyword>
<evidence type="ECO:0000313" key="1">
    <source>
        <dbReference type="EMBL" id="QNR86753.1"/>
    </source>
</evidence>
<organism evidence="1 2">
    <name type="scientific">Pedobacter riviphilus</name>
    <dbReference type="NCBI Taxonomy" id="2766984"/>
    <lineage>
        <taxon>Bacteria</taxon>
        <taxon>Pseudomonadati</taxon>
        <taxon>Bacteroidota</taxon>
        <taxon>Sphingobacteriia</taxon>
        <taxon>Sphingobacteriales</taxon>
        <taxon>Sphingobacteriaceae</taxon>
        <taxon>Pedobacter</taxon>
    </lineage>
</organism>
<dbReference type="Proteomes" id="UP000516439">
    <property type="component" value="Chromosome"/>
</dbReference>
<protein>
    <recommendedName>
        <fullName evidence="3">5-bromo-4-chloroindolyl phosphate hydrolysis protein</fullName>
    </recommendedName>
</protein>
<dbReference type="RefSeq" id="WP_190328832.1">
    <property type="nucleotide sequence ID" value="NZ_CP061171.1"/>
</dbReference>
<sequence length="184" mass="21914">MIGILFLFLRFTLTECVQLCTLTITVITATILVKTYQRNKKNELENHFFKLKIDAYSSIVYEFENLFAKLREVINDFDNAIRHEETMPDKRLQVIKEQIDKSILQGDLLITKYSIFFLPSTVEILQRFTENLYGYYDDALTLEKAKEVLESYYDRQLELANKINVEIRKELKIEDLNKSLFQRY</sequence>
<reference evidence="1 2" key="1">
    <citation type="submission" date="2020-09" db="EMBL/GenBank/DDBJ databases">
        <title>Pedobacter sp. SW-16 isolated from soil near Yeocheon.</title>
        <authorList>
            <person name="Im H.S."/>
            <person name="Joung Y."/>
            <person name="Lee S.-S."/>
        </authorList>
    </citation>
    <scope>NUCLEOTIDE SEQUENCE [LARGE SCALE GENOMIC DNA]</scope>
    <source>
        <strain evidence="1 2">SW-16</strain>
    </source>
</reference>